<evidence type="ECO:0000313" key="1">
    <source>
        <dbReference type="EMBL" id="OLP92583.1"/>
    </source>
</evidence>
<reference evidence="1 2" key="1">
    <citation type="submission" date="2016-02" db="EMBL/GenBank/DDBJ databases">
        <title>Genome analysis of coral dinoflagellate symbionts highlights evolutionary adaptations to a symbiotic lifestyle.</title>
        <authorList>
            <person name="Aranda M."/>
            <person name="Li Y."/>
            <person name="Liew Y.J."/>
            <person name="Baumgarten S."/>
            <person name="Simakov O."/>
            <person name="Wilson M."/>
            <person name="Piel J."/>
            <person name="Ashoor H."/>
            <person name="Bougouffa S."/>
            <person name="Bajic V.B."/>
            <person name="Ryu T."/>
            <person name="Ravasi T."/>
            <person name="Bayer T."/>
            <person name="Micklem G."/>
            <person name="Kim H."/>
            <person name="Bhak J."/>
            <person name="Lajeunesse T.C."/>
            <person name="Voolstra C.R."/>
        </authorList>
    </citation>
    <scope>NUCLEOTIDE SEQUENCE [LARGE SCALE GENOMIC DNA]</scope>
    <source>
        <strain evidence="1 2">CCMP2467</strain>
    </source>
</reference>
<comment type="caution">
    <text evidence="1">The sequence shown here is derived from an EMBL/GenBank/DDBJ whole genome shotgun (WGS) entry which is preliminary data.</text>
</comment>
<name>A0A1Q9DBG8_SYMMI</name>
<keyword evidence="2" id="KW-1185">Reference proteome</keyword>
<dbReference type="Proteomes" id="UP000186817">
    <property type="component" value="Unassembled WGS sequence"/>
</dbReference>
<gene>
    <name evidence="1" type="ORF">AK812_SmicGene25593</name>
</gene>
<sequence length="152" mass="16457">MDELGWVEGQNGIACSGVATISVTYSGLGPNDEPRLFQVKLHELFNKNRGVIDELRCRVAQAAHVSVFRVKLREFEGEQVIKDSDGWKKVGCPHSMFASIDPVLTSLNDDLHLATAAASAEVAISSVPMMSQKRRMALLLTVGDVECANVGS</sequence>
<accession>A0A1Q9DBG8</accession>
<proteinExistence type="predicted"/>
<evidence type="ECO:0000313" key="2">
    <source>
        <dbReference type="Proteomes" id="UP000186817"/>
    </source>
</evidence>
<organism evidence="1 2">
    <name type="scientific">Symbiodinium microadriaticum</name>
    <name type="common">Dinoflagellate</name>
    <name type="synonym">Zooxanthella microadriatica</name>
    <dbReference type="NCBI Taxonomy" id="2951"/>
    <lineage>
        <taxon>Eukaryota</taxon>
        <taxon>Sar</taxon>
        <taxon>Alveolata</taxon>
        <taxon>Dinophyceae</taxon>
        <taxon>Suessiales</taxon>
        <taxon>Symbiodiniaceae</taxon>
        <taxon>Symbiodinium</taxon>
    </lineage>
</organism>
<dbReference type="EMBL" id="LSRX01000615">
    <property type="protein sequence ID" value="OLP92583.1"/>
    <property type="molecule type" value="Genomic_DNA"/>
</dbReference>
<protein>
    <submittedName>
        <fullName evidence="1">Uncharacterized protein</fullName>
    </submittedName>
</protein>
<dbReference type="AlphaFoldDB" id="A0A1Q9DBG8"/>